<dbReference type="HOGENOM" id="CLU_3369589_0_0_1"/>
<dbReference type="AlphaFoldDB" id="V9E8R7"/>
<evidence type="ECO:0000313" key="2">
    <source>
        <dbReference type="EMBL" id="ETI35494.1"/>
    </source>
</evidence>
<keyword evidence="3" id="KW-1185">Reference proteome</keyword>
<reference evidence="2 3" key="1">
    <citation type="submission" date="2013-11" db="EMBL/GenBank/DDBJ databases">
        <title>The Genome Sequence of Phytophthora parasitica P1569.</title>
        <authorList>
            <consortium name="The Broad Institute Genomics Platform"/>
            <person name="Russ C."/>
            <person name="Tyler B."/>
            <person name="Panabieres F."/>
            <person name="Shan W."/>
            <person name="Tripathy S."/>
            <person name="Grunwald N."/>
            <person name="Machado M."/>
            <person name="Johnson C.S."/>
            <person name="Arredondo F."/>
            <person name="Hong C."/>
            <person name="Coffey M."/>
            <person name="Young S.K."/>
            <person name="Zeng Q."/>
            <person name="Gargeya S."/>
            <person name="Fitzgerald M."/>
            <person name="Abouelleil A."/>
            <person name="Alvarado L."/>
            <person name="Chapman S.B."/>
            <person name="Gainer-Dewar J."/>
            <person name="Goldberg J."/>
            <person name="Griggs A."/>
            <person name="Gujja S."/>
            <person name="Hansen M."/>
            <person name="Howarth C."/>
            <person name="Imamovic A."/>
            <person name="Ireland A."/>
            <person name="Larimer J."/>
            <person name="McCowan C."/>
            <person name="Murphy C."/>
            <person name="Pearson M."/>
            <person name="Poon T.W."/>
            <person name="Priest M."/>
            <person name="Roberts A."/>
            <person name="Saif S."/>
            <person name="Shea T."/>
            <person name="Sykes S."/>
            <person name="Wortman J."/>
            <person name="Nusbaum C."/>
            <person name="Birren B."/>
        </authorList>
    </citation>
    <scope>NUCLEOTIDE SEQUENCE [LARGE SCALE GENOMIC DNA]</scope>
    <source>
        <strain evidence="2 3">P1569</strain>
    </source>
</reference>
<comment type="caution">
    <text evidence="2">The sequence shown here is derived from an EMBL/GenBank/DDBJ whole genome shotgun (WGS) entry which is preliminary data.</text>
</comment>
<sequence length="35" mass="3885">MQGVVPSRFLLADAEEDDESAQRSLRVAEDREAHG</sequence>
<evidence type="ECO:0000313" key="3">
    <source>
        <dbReference type="Proteomes" id="UP000018721"/>
    </source>
</evidence>
<accession>V9E8R7</accession>
<organism evidence="2 3">
    <name type="scientific">Phytophthora nicotianae P1569</name>
    <dbReference type="NCBI Taxonomy" id="1317065"/>
    <lineage>
        <taxon>Eukaryota</taxon>
        <taxon>Sar</taxon>
        <taxon>Stramenopiles</taxon>
        <taxon>Oomycota</taxon>
        <taxon>Peronosporomycetes</taxon>
        <taxon>Peronosporales</taxon>
        <taxon>Peronosporaceae</taxon>
        <taxon>Phytophthora</taxon>
    </lineage>
</organism>
<feature type="region of interest" description="Disordered" evidence="1">
    <location>
        <begin position="1"/>
        <end position="35"/>
    </location>
</feature>
<proteinExistence type="predicted"/>
<evidence type="ECO:0000256" key="1">
    <source>
        <dbReference type="SAM" id="MobiDB-lite"/>
    </source>
</evidence>
<gene>
    <name evidence="2" type="ORF">F443_18162</name>
</gene>
<feature type="compositionally biased region" description="Basic and acidic residues" evidence="1">
    <location>
        <begin position="26"/>
        <end position="35"/>
    </location>
</feature>
<protein>
    <submittedName>
        <fullName evidence="2">Uncharacterized protein</fullName>
    </submittedName>
</protein>
<name>V9E8R7_PHYNI</name>
<dbReference type="EMBL" id="ANIZ01003127">
    <property type="protein sequence ID" value="ETI35494.1"/>
    <property type="molecule type" value="Genomic_DNA"/>
</dbReference>
<dbReference type="Proteomes" id="UP000018721">
    <property type="component" value="Unassembled WGS sequence"/>
</dbReference>